<evidence type="ECO:0000313" key="1">
    <source>
        <dbReference type="EMBL" id="MDS1270724.1"/>
    </source>
</evidence>
<dbReference type="Proteomes" id="UP001250214">
    <property type="component" value="Unassembled WGS sequence"/>
</dbReference>
<sequence>MFHRYTPQDQSEVRYTETMVSSLALEDPLQAKALSPSASAEMIQRVRGELP</sequence>
<protein>
    <submittedName>
        <fullName evidence="1">Uncharacterized protein</fullName>
    </submittedName>
</protein>
<reference evidence="2" key="1">
    <citation type="submission" date="2023-07" db="EMBL/GenBank/DDBJ databases">
        <title>Novel species in the genus Lipingzhangella isolated from Sambhar Salt Lake.</title>
        <authorList>
            <person name="Jiya N."/>
            <person name="Kajale S."/>
            <person name="Sharma A."/>
        </authorList>
    </citation>
    <scope>NUCLEOTIDE SEQUENCE [LARGE SCALE GENOMIC DNA]</scope>
    <source>
        <strain evidence="2">LS1_29</strain>
    </source>
</reference>
<comment type="caution">
    <text evidence="1">The sequence shown here is derived from an EMBL/GenBank/DDBJ whole genome shotgun (WGS) entry which is preliminary data.</text>
</comment>
<proteinExistence type="predicted"/>
<evidence type="ECO:0000313" key="2">
    <source>
        <dbReference type="Proteomes" id="UP001250214"/>
    </source>
</evidence>
<organism evidence="1 2">
    <name type="scientific">Lipingzhangella rawalii</name>
    <dbReference type="NCBI Taxonomy" id="2055835"/>
    <lineage>
        <taxon>Bacteria</taxon>
        <taxon>Bacillati</taxon>
        <taxon>Actinomycetota</taxon>
        <taxon>Actinomycetes</taxon>
        <taxon>Streptosporangiales</taxon>
        <taxon>Nocardiopsidaceae</taxon>
        <taxon>Lipingzhangella</taxon>
    </lineage>
</organism>
<accession>A0ABU2H807</accession>
<name>A0ABU2H807_9ACTN</name>
<dbReference type="EMBL" id="JAVLVT010000004">
    <property type="protein sequence ID" value="MDS1270724.1"/>
    <property type="molecule type" value="Genomic_DNA"/>
</dbReference>
<gene>
    <name evidence="1" type="ORF">RIF23_10475</name>
</gene>
<keyword evidence="2" id="KW-1185">Reference proteome</keyword>
<dbReference type="RefSeq" id="WP_310912272.1">
    <property type="nucleotide sequence ID" value="NZ_JAVLVT010000004.1"/>
</dbReference>